<dbReference type="InterPro" id="IPR050300">
    <property type="entry name" value="GDXG_lipolytic_enzyme"/>
</dbReference>
<sequence>MLDYSQYQGPSEEWKSFVRDNPIQAPDLTLSPQTMRQATNELRVQIAQAELREGDLYKTVPWRDYSVLTRDKQNIIARVYRPSDNMSSEALPIYLYFHGGGHLLGTIETEDASCSRIAANASILVVNINYRHTPEFKHPTQVDDAWDAFEWLSRNASAIGGDPTRVIVGGISAGAGLAASIVIRQHMDSKTPSLTVCGQLLCIPWLIHPDNHPFRTQPTSSYMQNNYAPVLPMSLLQLFTDLLHAEDPADPSLNIALSEEDRLSGLPKSSFLIAGQDLLRDDGLYYADKLARNGIPTKVHVFPGLPHGFRRYSSLPSSRVWDELLLESFKWILSTDNACSFTVSKTK</sequence>
<evidence type="ECO:0000259" key="2">
    <source>
        <dbReference type="Pfam" id="PF07859"/>
    </source>
</evidence>
<evidence type="ECO:0000313" key="4">
    <source>
        <dbReference type="Proteomes" id="UP001201262"/>
    </source>
</evidence>
<dbReference type="AlphaFoldDB" id="A0AAD4KNM1"/>
<dbReference type="InterPro" id="IPR029058">
    <property type="entry name" value="AB_hydrolase_fold"/>
</dbReference>
<gene>
    <name evidence="3" type="ORF">BGW36DRAFT_429486</name>
</gene>
<dbReference type="GeneID" id="70250987"/>
<dbReference type="RefSeq" id="XP_046070759.1">
    <property type="nucleotide sequence ID" value="XM_046220700.1"/>
</dbReference>
<dbReference type="InterPro" id="IPR013094">
    <property type="entry name" value="AB_hydrolase_3"/>
</dbReference>
<accession>A0AAD4KNM1</accession>
<dbReference type="PANTHER" id="PTHR48081:SF8">
    <property type="entry name" value="ALPHA_BETA HYDROLASE FOLD-3 DOMAIN-CONTAINING PROTEIN-RELATED"/>
    <property type="match status" value="1"/>
</dbReference>
<dbReference type="PANTHER" id="PTHR48081">
    <property type="entry name" value="AB HYDROLASE SUPERFAMILY PROTEIN C4A8.06C"/>
    <property type="match status" value="1"/>
</dbReference>
<dbReference type="Gene3D" id="3.40.50.1820">
    <property type="entry name" value="alpha/beta hydrolase"/>
    <property type="match status" value="1"/>
</dbReference>
<dbReference type="Proteomes" id="UP001201262">
    <property type="component" value="Unassembled WGS sequence"/>
</dbReference>
<reference evidence="3" key="1">
    <citation type="submission" date="2021-12" db="EMBL/GenBank/DDBJ databases">
        <title>Convergent genome expansion in fungi linked to evolution of root-endophyte symbiosis.</title>
        <authorList>
            <consortium name="DOE Joint Genome Institute"/>
            <person name="Ke Y.-H."/>
            <person name="Bonito G."/>
            <person name="Liao H.-L."/>
            <person name="Looney B."/>
            <person name="Rojas-Flechas A."/>
            <person name="Nash J."/>
            <person name="Hameed K."/>
            <person name="Schadt C."/>
            <person name="Martin F."/>
            <person name="Crous P.W."/>
            <person name="Miettinen O."/>
            <person name="Magnuson J.K."/>
            <person name="Labbe J."/>
            <person name="Jacobson D."/>
            <person name="Doktycz M.J."/>
            <person name="Veneault-Fourrey C."/>
            <person name="Kuo A."/>
            <person name="Mondo S."/>
            <person name="Calhoun S."/>
            <person name="Riley R."/>
            <person name="Ohm R."/>
            <person name="LaButti K."/>
            <person name="Andreopoulos B."/>
            <person name="Pangilinan J."/>
            <person name="Nolan M."/>
            <person name="Tritt A."/>
            <person name="Clum A."/>
            <person name="Lipzen A."/>
            <person name="Daum C."/>
            <person name="Barry K."/>
            <person name="Grigoriev I.V."/>
            <person name="Vilgalys R."/>
        </authorList>
    </citation>
    <scope>NUCLEOTIDE SEQUENCE</scope>
    <source>
        <strain evidence="3">PMI_201</strain>
    </source>
</reference>
<evidence type="ECO:0000313" key="3">
    <source>
        <dbReference type="EMBL" id="KAH8695617.1"/>
    </source>
</evidence>
<feature type="domain" description="Alpha/beta hydrolase fold-3" evidence="2">
    <location>
        <begin position="95"/>
        <end position="309"/>
    </location>
</feature>
<name>A0AAD4KNM1_9EURO</name>
<dbReference type="EMBL" id="JAJTJA010000008">
    <property type="protein sequence ID" value="KAH8695617.1"/>
    <property type="molecule type" value="Genomic_DNA"/>
</dbReference>
<organism evidence="3 4">
    <name type="scientific">Talaromyces proteolyticus</name>
    <dbReference type="NCBI Taxonomy" id="1131652"/>
    <lineage>
        <taxon>Eukaryota</taxon>
        <taxon>Fungi</taxon>
        <taxon>Dikarya</taxon>
        <taxon>Ascomycota</taxon>
        <taxon>Pezizomycotina</taxon>
        <taxon>Eurotiomycetes</taxon>
        <taxon>Eurotiomycetidae</taxon>
        <taxon>Eurotiales</taxon>
        <taxon>Trichocomaceae</taxon>
        <taxon>Talaromyces</taxon>
        <taxon>Talaromyces sect. Bacilispori</taxon>
    </lineage>
</organism>
<dbReference type="GO" id="GO:0016787">
    <property type="term" value="F:hydrolase activity"/>
    <property type="evidence" value="ECO:0007669"/>
    <property type="project" value="UniProtKB-KW"/>
</dbReference>
<dbReference type="SUPFAM" id="SSF53474">
    <property type="entry name" value="alpha/beta-Hydrolases"/>
    <property type="match status" value="1"/>
</dbReference>
<proteinExistence type="predicted"/>
<evidence type="ECO:0000256" key="1">
    <source>
        <dbReference type="ARBA" id="ARBA00022801"/>
    </source>
</evidence>
<keyword evidence="1 3" id="KW-0378">Hydrolase</keyword>
<protein>
    <submittedName>
        <fullName evidence="3">Alpha/Beta hydrolase protein</fullName>
    </submittedName>
</protein>
<dbReference type="Pfam" id="PF07859">
    <property type="entry name" value="Abhydrolase_3"/>
    <property type="match status" value="1"/>
</dbReference>
<comment type="caution">
    <text evidence="3">The sequence shown here is derived from an EMBL/GenBank/DDBJ whole genome shotgun (WGS) entry which is preliminary data.</text>
</comment>
<keyword evidence="4" id="KW-1185">Reference proteome</keyword>